<dbReference type="RefSeq" id="WP_179501833.1">
    <property type="nucleotide sequence ID" value="NZ_JACCAA010000001.1"/>
</dbReference>
<evidence type="ECO:0000313" key="7">
    <source>
        <dbReference type="Proteomes" id="UP000540656"/>
    </source>
</evidence>
<proteinExistence type="inferred from homology"/>
<comment type="subcellular location">
    <subcellularLocation>
        <location evidence="1">Bacterial flagellum</location>
    </subcellularLocation>
</comment>
<evidence type="ECO:0000256" key="1">
    <source>
        <dbReference type="ARBA" id="ARBA00004365"/>
    </source>
</evidence>
<dbReference type="GO" id="GO:0071973">
    <property type="term" value="P:bacterial-type flagellum-dependent cell motility"/>
    <property type="evidence" value="ECO:0007669"/>
    <property type="project" value="InterPro"/>
</dbReference>
<feature type="domain" description="Flagellin N-terminal" evidence="4">
    <location>
        <begin position="7"/>
        <end position="141"/>
    </location>
</feature>
<feature type="domain" description="Flagellin C-terminal" evidence="5">
    <location>
        <begin position="213"/>
        <end position="295"/>
    </location>
</feature>
<evidence type="ECO:0000313" key="6">
    <source>
        <dbReference type="EMBL" id="NYG58698.1"/>
    </source>
</evidence>
<dbReference type="NCBIfam" id="TIGR02550">
    <property type="entry name" value="flagell_flgL"/>
    <property type="match status" value="1"/>
</dbReference>
<organism evidence="6 7">
    <name type="scientific">Nocardioides daedukensis</name>
    <dbReference type="NCBI Taxonomy" id="634462"/>
    <lineage>
        <taxon>Bacteria</taxon>
        <taxon>Bacillati</taxon>
        <taxon>Actinomycetota</taxon>
        <taxon>Actinomycetes</taxon>
        <taxon>Propionibacteriales</taxon>
        <taxon>Nocardioidaceae</taxon>
        <taxon>Nocardioides</taxon>
    </lineage>
</organism>
<dbReference type="Gene3D" id="1.20.1330.10">
    <property type="entry name" value="f41 fragment of flagellin, N-terminal domain"/>
    <property type="match status" value="1"/>
</dbReference>
<accession>A0A7Y9S238</accession>
<dbReference type="PANTHER" id="PTHR42792">
    <property type="entry name" value="FLAGELLIN"/>
    <property type="match status" value="1"/>
</dbReference>
<dbReference type="InterPro" id="IPR001492">
    <property type="entry name" value="Flagellin"/>
</dbReference>
<keyword evidence="3" id="KW-0975">Bacterial flagellum</keyword>
<dbReference type="InterPro" id="IPR046358">
    <property type="entry name" value="Flagellin_C"/>
</dbReference>
<gene>
    <name evidence="6" type="ORF">BJ980_001621</name>
</gene>
<dbReference type="InterPro" id="IPR001029">
    <property type="entry name" value="Flagellin_N"/>
</dbReference>
<evidence type="ECO:0000256" key="2">
    <source>
        <dbReference type="ARBA" id="ARBA00005709"/>
    </source>
</evidence>
<evidence type="ECO:0000259" key="4">
    <source>
        <dbReference type="Pfam" id="PF00669"/>
    </source>
</evidence>
<keyword evidence="7" id="KW-1185">Reference proteome</keyword>
<dbReference type="GO" id="GO:0009424">
    <property type="term" value="C:bacterial-type flagellum hook"/>
    <property type="evidence" value="ECO:0007669"/>
    <property type="project" value="InterPro"/>
</dbReference>
<dbReference type="PANTHER" id="PTHR42792:SF1">
    <property type="entry name" value="FLAGELLAR HOOK-ASSOCIATED PROTEIN 3"/>
    <property type="match status" value="1"/>
</dbReference>
<dbReference type="Pfam" id="PF00669">
    <property type="entry name" value="Flagellin_N"/>
    <property type="match status" value="1"/>
</dbReference>
<dbReference type="AlphaFoldDB" id="A0A7Y9S238"/>
<dbReference type="EMBL" id="JACCAA010000001">
    <property type="protein sequence ID" value="NYG58698.1"/>
    <property type="molecule type" value="Genomic_DNA"/>
</dbReference>
<evidence type="ECO:0000259" key="5">
    <source>
        <dbReference type="Pfam" id="PF00700"/>
    </source>
</evidence>
<reference evidence="6 7" key="1">
    <citation type="submission" date="2020-07" db="EMBL/GenBank/DDBJ databases">
        <title>Sequencing the genomes of 1000 actinobacteria strains.</title>
        <authorList>
            <person name="Klenk H.-P."/>
        </authorList>
    </citation>
    <scope>NUCLEOTIDE SEQUENCE [LARGE SCALE GENOMIC DNA]</scope>
    <source>
        <strain evidence="6 7">DSM 23819</strain>
    </source>
</reference>
<dbReference type="Proteomes" id="UP000540656">
    <property type="component" value="Unassembled WGS sequence"/>
</dbReference>
<dbReference type="SUPFAM" id="SSF64518">
    <property type="entry name" value="Phase 1 flagellin"/>
    <property type="match status" value="1"/>
</dbReference>
<protein>
    <submittedName>
        <fullName evidence="6">Flagellar hook-associated protein 3 FlgL</fullName>
    </submittedName>
</protein>
<comment type="caution">
    <text evidence="6">The sequence shown here is derived from an EMBL/GenBank/DDBJ whole genome shotgun (WGS) entry which is preliminary data.</text>
</comment>
<dbReference type="InterPro" id="IPR013384">
    <property type="entry name" value="Flagell_FlgL"/>
</dbReference>
<name>A0A7Y9S238_9ACTN</name>
<dbReference type="GO" id="GO:0005198">
    <property type="term" value="F:structural molecule activity"/>
    <property type="evidence" value="ECO:0007669"/>
    <property type="project" value="InterPro"/>
</dbReference>
<comment type="similarity">
    <text evidence="2">Belongs to the bacterial flagellin family.</text>
</comment>
<keyword evidence="6" id="KW-0282">Flagellum</keyword>
<evidence type="ECO:0000256" key="3">
    <source>
        <dbReference type="ARBA" id="ARBA00023143"/>
    </source>
</evidence>
<dbReference type="Pfam" id="PF00700">
    <property type="entry name" value="Flagellin_C"/>
    <property type="match status" value="1"/>
</dbReference>
<sequence>MALGRVTQNMMVRQSLTAIETNSSRAAKLQEQLASGRRLNRPSDSPTDTIEAMRVRAEAAANKQFAANAQDGIGWLGQLDTTLASMTSQVRRARELALTGANEGAMSPASREALAVEVDQIRESLITQANTDYLGRPVFGGVTAGSKAYDADGTYIGTPAAVNRTVADGVSVRVDVDGLAVFGTAGDSLFDDLAALSSALRAGDGDEIRAGIDILAGRMTDLTNTQVDVGIRQKRLDDVLASSVDTELTLTARLSDLEDVDLVKTAIDVKLADVAYQASLASSARVLSTSLMDYLR</sequence>
<keyword evidence="6" id="KW-0969">Cilium</keyword>
<keyword evidence="6" id="KW-0966">Cell projection</keyword>